<dbReference type="AlphaFoldDB" id="A0AAW0UBD4"/>
<feature type="compositionally biased region" description="Gly residues" evidence="1">
    <location>
        <begin position="220"/>
        <end position="229"/>
    </location>
</feature>
<feature type="compositionally biased region" description="Low complexity" evidence="1">
    <location>
        <begin position="208"/>
        <end position="219"/>
    </location>
</feature>
<sequence length="265" mass="28647">MAPPGCRSAHLISSVMEDDEEQEEEEEEKEEEEESKVGKPPDSALREEGREGDEGRRGAGEEEGRGEGVSYALATMEMHQTTNIENYTVHLNASWSSQATHYLLIGKDDIYCSRGVPLGEATGRGVARGTANIGYIPRLLPWQNPQGWQGGGRGVVDYWGSSGILSPPSQVYKEARVAYREEAARSVYKSPEEDSSEFHLVACPSGGAPSPAAGVTSGSGVRGSGGAGEGSCLEDRHNPLRAREGRSRDGEARRWTLGRARRLVM</sequence>
<feature type="compositionally biased region" description="Basic and acidic residues" evidence="1">
    <location>
        <begin position="35"/>
        <end position="66"/>
    </location>
</feature>
<proteinExistence type="predicted"/>
<gene>
    <name evidence="2" type="ORF">O3P69_005094</name>
</gene>
<feature type="compositionally biased region" description="Basic and acidic residues" evidence="1">
    <location>
        <begin position="233"/>
        <end position="251"/>
    </location>
</feature>
<feature type="compositionally biased region" description="Acidic residues" evidence="1">
    <location>
        <begin position="16"/>
        <end position="34"/>
    </location>
</feature>
<dbReference type="EMBL" id="JARAKH010000015">
    <property type="protein sequence ID" value="KAK8396879.1"/>
    <property type="molecule type" value="Genomic_DNA"/>
</dbReference>
<evidence type="ECO:0000313" key="3">
    <source>
        <dbReference type="Proteomes" id="UP001487740"/>
    </source>
</evidence>
<keyword evidence="3" id="KW-1185">Reference proteome</keyword>
<dbReference type="Proteomes" id="UP001487740">
    <property type="component" value="Unassembled WGS sequence"/>
</dbReference>
<name>A0AAW0UBD4_SCYPA</name>
<comment type="caution">
    <text evidence="2">The sequence shown here is derived from an EMBL/GenBank/DDBJ whole genome shotgun (WGS) entry which is preliminary data.</text>
</comment>
<feature type="region of interest" description="Disordered" evidence="1">
    <location>
        <begin position="208"/>
        <end position="251"/>
    </location>
</feature>
<feature type="region of interest" description="Disordered" evidence="1">
    <location>
        <begin position="1"/>
        <end position="67"/>
    </location>
</feature>
<evidence type="ECO:0000256" key="1">
    <source>
        <dbReference type="SAM" id="MobiDB-lite"/>
    </source>
</evidence>
<reference evidence="2 3" key="1">
    <citation type="submission" date="2023-03" db="EMBL/GenBank/DDBJ databases">
        <title>High-quality genome of Scylla paramamosain provides insights in environmental adaptation.</title>
        <authorList>
            <person name="Zhang L."/>
        </authorList>
    </citation>
    <scope>NUCLEOTIDE SEQUENCE [LARGE SCALE GENOMIC DNA]</scope>
    <source>
        <strain evidence="2">LZ_2023a</strain>
        <tissue evidence="2">Muscle</tissue>
    </source>
</reference>
<accession>A0AAW0UBD4</accession>
<protein>
    <submittedName>
        <fullName evidence="2">Uncharacterized protein</fullName>
    </submittedName>
</protein>
<evidence type="ECO:0000313" key="2">
    <source>
        <dbReference type="EMBL" id="KAK8396879.1"/>
    </source>
</evidence>
<organism evidence="2 3">
    <name type="scientific">Scylla paramamosain</name>
    <name type="common">Mud crab</name>
    <dbReference type="NCBI Taxonomy" id="85552"/>
    <lineage>
        <taxon>Eukaryota</taxon>
        <taxon>Metazoa</taxon>
        <taxon>Ecdysozoa</taxon>
        <taxon>Arthropoda</taxon>
        <taxon>Crustacea</taxon>
        <taxon>Multicrustacea</taxon>
        <taxon>Malacostraca</taxon>
        <taxon>Eumalacostraca</taxon>
        <taxon>Eucarida</taxon>
        <taxon>Decapoda</taxon>
        <taxon>Pleocyemata</taxon>
        <taxon>Brachyura</taxon>
        <taxon>Eubrachyura</taxon>
        <taxon>Portunoidea</taxon>
        <taxon>Portunidae</taxon>
        <taxon>Portuninae</taxon>
        <taxon>Scylla</taxon>
    </lineage>
</organism>